<keyword evidence="1" id="KW-0863">Zinc-finger</keyword>
<keyword evidence="1" id="KW-0862">Zinc</keyword>
<dbReference type="InterPro" id="IPR001878">
    <property type="entry name" value="Znf_CCHC"/>
</dbReference>
<proteinExistence type="predicted"/>
<dbReference type="Proteomes" id="UP001652660">
    <property type="component" value="Chromosome 6c"/>
</dbReference>
<dbReference type="SUPFAM" id="SSF57756">
    <property type="entry name" value="Retrovirus zinc finger-like domains"/>
    <property type="match status" value="1"/>
</dbReference>
<feature type="domain" description="CCHC-type" evidence="3">
    <location>
        <begin position="198"/>
        <end position="214"/>
    </location>
</feature>
<evidence type="ECO:0000256" key="2">
    <source>
        <dbReference type="SAM" id="MobiDB-lite"/>
    </source>
</evidence>
<protein>
    <recommendedName>
        <fullName evidence="3">CCHC-type domain-containing protein</fullName>
    </recommendedName>
</protein>
<dbReference type="SMART" id="SM00343">
    <property type="entry name" value="ZnF_C2HC"/>
    <property type="match status" value="1"/>
</dbReference>
<feature type="compositionally biased region" description="Polar residues" evidence="2">
    <location>
        <begin position="140"/>
        <end position="155"/>
    </location>
</feature>
<dbReference type="InterPro" id="IPR036875">
    <property type="entry name" value="Znf_CCHC_sf"/>
</dbReference>
<keyword evidence="4" id="KW-1185">Reference proteome</keyword>
<dbReference type="InterPro" id="IPR056924">
    <property type="entry name" value="SH3_Tf2-1"/>
</dbReference>
<gene>
    <name evidence="5" type="primary">LOC140008770</name>
</gene>
<dbReference type="GeneID" id="140008770"/>
<dbReference type="PANTHER" id="PTHR35046">
    <property type="entry name" value="ZINC KNUCKLE (CCHC-TYPE) FAMILY PROTEIN"/>
    <property type="match status" value="1"/>
</dbReference>
<dbReference type="RefSeq" id="XP_071909743.1">
    <property type="nucleotide sequence ID" value="XM_072053642.1"/>
</dbReference>
<sequence length="577" mass="66352">MVFDCQSYTKEQKVKLSTLKFTDYAIVWWEQDKTSRRRNRERQISSWDELKTIMRRDSCLVTTTTISIKSYKPSPRATGAWMIITKNLRLSCFVRTLLRTVKLPWHGSLLRPELVELQTYVDLRELVDKASKIEQRQNRRGSSCYNTTPTTTSWRPHQLKKEKKDSGAPSKFTPKTNGNKGSPKPSNDGPKQRNRNIKCFKCQGVGHIFSQCPNWHTMIILESGEIVTDNENDFANMPPLIRENEDEVEEVATDDWIGFTLEYEDVFPKEIPGGLPPIRGIEHQIDFIPGVSLPSKPAYYMGPEETKEIQRRSKEFVIHTDHESLKHLRAQHKLSKRHTRWITFIETFPYVIKYKSGKVNVVVDALSQWYSLLALLDAKLLGFDLLKELYETGHDFVSIYKSCTHVGQVVYDFNPLTPLVLTGLPLSKLANLDGATKAAVIKALHEKVRANIETQTTQYLHYTNKERRRTVFEPGNWVWLHLHKKRFPDQRQSKLSPRGDGPFRFLERINDNAYKLELPGEYGMSATFNIADLSPYFAEDEIALGTNRLQEEGNDAADGPTLQVEQVKVPLGPITRA</sequence>
<name>A0ABM4UR36_COFAR</name>
<feature type="region of interest" description="Disordered" evidence="2">
    <location>
        <begin position="137"/>
        <end position="194"/>
    </location>
</feature>
<evidence type="ECO:0000256" key="1">
    <source>
        <dbReference type="PROSITE-ProRule" id="PRU00047"/>
    </source>
</evidence>
<dbReference type="PANTHER" id="PTHR35046:SF9">
    <property type="entry name" value="RNA-DIRECTED DNA POLYMERASE"/>
    <property type="match status" value="1"/>
</dbReference>
<organism evidence="4 5">
    <name type="scientific">Coffea arabica</name>
    <name type="common">Arabian coffee</name>
    <dbReference type="NCBI Taxonomy" id="13443"/>
    <lineage>
        <taxon>Eukaryota</taxon>
        <taxon>Viridiplantae</taxon>
        <taxon>Streptophyta</taxon>
        <taxon>Embryophyta</taxon>
        <taxon>Tracheophyta</taxon>
        <taxon>Spermatophyta</taxon>
        <taxon>Magnoliopsida</taxon>
        <taxon>eudicotyledons</taxon>
        <taxon>Gunneridae</taxon>
        <taxon>Pentapetalae</taxon>
        <taxon>asterids</taxon>
        <taxon>lamiids</taxon>
        <taxon>Gentianales</taxon>
        <taxon>Rubiaceae</taxon>
        <taxon>Ixoroideae</taxon>
        <taxon>Gardenieae complex</taxon>
        <taxon>Bertiereae - Coffeeae clade</taxon>
        <taxon>Coffeeae</taxon>
        <taxon>Coffea</taxon>
    </lineage>
</organism>
<evidence type="ECO:0000313" key="5">
    <source>
        <dbReference type="RefSeq" id="XP_071909743.1"/>
    </source>
</evidence>
<evidence type="ECO:0000313" key="4">
    <source>
        <dbReference type="Proteomes" id="UP001652660"/>
    </source>
</evidence>
<dbReference type="Pfam" id="PF24626">
    <property type="entry name" value="SH3_Tf2-1"/>
    <property type="match status" value="1"/>
</dbReference>
<accession>A0ABM4UR36</accession>
<reference evidence="5" key="1">
    <citation type="submission" date="2025-08" db="UniProtKB">
        <authorList>
            <consortium name="RefSeq"/>
        </authorList>
    </citation>
    <scope>IDENTIFICATION</scope>
    <source>
        <tissue evidence="5">Leaves</tissue>
    </source>
</reference>
<dbReference type="PROSITE" id="PS50158">
    <property type="entry name" value="ZF_CCHC"/>
    <property type="match status" value="1"/>
</dbReference>
<evidence type="ECO:0000259" key="3">
    <source>
        <dbReference type="PROSITE" id="PS50158"/>
    </source>
</evidence>
<keyword evidence="1" id="KW-0479">Metal-binding</keyword>